<dbReference type="Proteomes" id="UP000762676">
    <property type="component" value="Unassembled WGS sequence"/>
</dbReference>
<dbReference type="GO" id="GO:0006487">
    <property type="term" value="P:protein N-linked glycosylation"/>
    <property type="evidence" value="ECO:0007669"/>
    <property type="project" value="TreeGrafter"/>
</dbReference>
<dbReference type="PANTHER" id="PTHR12062">
    <property type="entry name" value="N-ACETYLGLUCOSAMINYLTRANSFERASE VI"/>
    <property type="match status" value="1"/>
</dbReference>
<organism evidence="3 4">
    <name type="scientific">Elysia marginata</name>
    <dbReference type="NCBI Taxonomy" id="1093978"/>
    <lineage>
        <taxon>Eukaryota</taxon>
        <taxon>Metazoa</taxon>
        <taxon>Spiralia</taxon>
        <taxon>Lophotrochozoa</taxon>
        <taxon>Mollusca</taxon>
        <taxon>Gastropoda</taxon>
        <taxon>Heterobranchia</taxon>
        <taxon>Euthyneura</taxon>
        <taxon>Panpulmonata</taxon>
        <taxon>Sacoglossa</taxon>
        <taxon>Placobranchoidea</taxon>
        <taxon>Plakobranchidae</taxon>
        <taxon>Elysia</taxon>
    </lineage>
</organism>
<comment type="caution">
    <text evidence="3">The sequence shown here is derived from an EMBL/GenBank/DDBJ whole genome shotgun (WGS) entry which is preliminary data.</text>
</comment>
<reference evidence="3 4" key="1">
    <citation type="journal article" date="2021" name="Elife">
        <title>Chloroplast acquisition without the gene transfer in kleptoplastic sea slugs, Plakobranchus ocellatus.</title>
        <authorList>
            <person name="Maeda T."/>
            <person name="Takahashi S."/>
            <person name="Yoshida T."/>
            <person name="Shimamura S."/>
            <person name="Takaki Y."/>
            <person name="Nagai Y."/>
            <person name="Toyoda A."/>
            <person name="Suzuki Y."/>
            <person name="Arimoto A."/>
            <person name="Ishii H."/>
            <person name="Satoh N."/>
            <person name="Nishiyama T."/>
            <person name="Hasebe M."/>
            <person name="Maruyama T."/>
            <person name="Minagawa J."/>
            <person name="Obokata J."/>
            <person name="Shigenobu S."/>
        </authorList>
    </citation>
    <scope>NUCLEOTIDE SEQUENCE [LARGE SCALE GENOMIC DNA]</scope>
</reference>
<evidence type="ECO:0000313" key="3">
    <source>
        <dbReference type="EMBL" id="GFR66519.1"/>
    </source>
</evidence>
<accession>A0AAV4F0M1</accession>
<dbReference type="GO" id="GO:0005783">
    <property type="term" value="C:endoplasmic reticulum"/>
    <property type="evidence" value="ECO:0007669"/>
    <property type="project" value="TreeGrafter"/>
</dbReference>
<gene>
    <name evidence="3" type="ORF">ElyMa_000230700</name>
</gene>
<dbReference type="EMBL" id="BMAT01000451">
    <property type="protein sequence ID" value="GFR66519.1"/>
    <property type="molecule type" value="Genomic_DNA"/>
</dbReference>
<evidence type="ECO:0000313" key="4">
    <source>
        <dbReference type="Proteomes" id="UP000762676"/>
    </source>
</evidence>
<proteinExistence type="predicted"/>
<dbReference type="PANTHER" id="PTHR12062:SF9">
    <property type="entry name" value="ALPHA-1,3-MANNOSYL-GLYCOPROTEIN 4-BETA-N-ACETYLGLUCOSAMINYLTRANSFERASE A, ISOFORM A"/>
    <property type="match status" value="1"/>
</dbReference>
<dbReference type="GO" id="GO:0005795">
    <property type="term" value="C:Golgi stack"/>
    <property type="evidence" value="ECO:0007669"/>
    <property type="project" value="TreeGrafter"/>
</dbReference>
<feature type="region of interest" description="Disordered" evidence="1">
    <location>
        <begin position="36"/>
        <end position="59"/>
    </location>
</feature>
<dbReference type="AlphaFoldDB" id="A0AAV4F0M1"/>
<protein>
    <submittedName>
        <fullName evidence="3">Alpha-1,3-mannosyl-glycoprotein 4-beta-N-acetylglucosaminyltransferase B-like</fullName>
    </submittedName>
</protein>
<dbReference type="GO" id="GO:0008375">
    <property type="term" value="F:acetylglucosaminyltransferase activity"/>
    <property type="evidence" value="ECO:0007669"/>
    <property type="project" value="TreeGrafter"/>
</dbReference>
<feature type="domain" description="MGAT4 conserved region" evidence="2">
    <location>
        <begin position="63"/>
        <end position="335"/>
    </location>
</feature>
<dbReference type="GO" id="GO:0005793">
    <property type="term" value="C:endoplasmic reticulum-Golgi intermediate compartment"/>
    <property type="evidence" value="ECO:0007669"/>
    <property type="project" value="TreeGrafter"/>
</dbReference>
<dbReference type="Pfam" id="PF04666">
    <property type="entry name" value="MGAT4_cons"/>
    <property type="match status" value="1"/>
</dbReference>
<evidence type="ECO:0000256" key="1">
    <source>
        <dbReference type="SAM" id="MobiDB-lite"/>
    </source>
</evidence>
<dbReference type="InterPro" id="IPR006759">
    <property type="entry name" value="Glyco_transf_54"/>
</dbReference>
<name>A0AAV4F0M1_9GAST</name>
<keyword evidence="4" id="KW-1185">Reference proteome</keyword>
<feature type="non-terminal residue" evidence="3">
    <location>
        <position position="397"/>
    </location>
</feature>
<feature type="compositionally biased region" description="Basic and acidic residues" evidence="1">
    <location>
        <begin position="43"/>
        <end position="58"/>
    </location>
</feature>
<evidence type="ECO:0000259" key="2">
    <source>
        <dbReference type="Pfam" id="PF04666"/>
    </source>
</evidence>
<sequence>MAKPVFVKIPAPQNDHLTKNPLGYRVPAPAPTLPLSLLPTKSMSRDNRTNRDFPDTDPGHAGINHYLPHLRGNPSLLNPAVALSKGKMNVSIVIGIPSIRRPMSTYLYDTIKSLLDGMSEAERADTLIFVCLTEPWNRTYIDEVKEQFRSRFPTELAQGLLELVVPKAGFYPNLDNLPPSLGDNPIRVKWRTKQNLDYAFLMMHASTRGQYYLQLEDDVQATKGFITSIKKAIATNRGDWFILEFSALGFIGRLFHSNSVPNMVEFLLMFHTQKPCDWLMEDYLQVRMCGHGEKWAKCLYKIRSVSRPIRPSLFQHLGVRSSLLGKVNKLKDKHFTHVNNGSSYMISNPPVANIYTSLTTYANDIYDAYTGDKIYWATVAKDGDTIEFMYNPPVSLE</sequence>
<dbReference type="InterPro" id="IPR057279">
    <property type="entry name" value="MGAT4"/>
</dbReference>